<protein>
    <submittedName>
        <fullName evidence="1">Uncharacterized protein</fullName>
    </submittedName>
</protein>
<dbReference type="Proteomes" id="UP001157502">
    <property type="component" value="Chromosome 9"/>
</dbReference>
<evidence type="ECO:0000313" key="1">
    <source>
        <dbReference type="EMBL" id="KAJ8006708.1"/>
    </source>
</evidence>
<comment type="caution">
    <text evidence="1">The sequence shown here is derived from an EMBL/GenBank/DDBJ whole genome shotgun (WGS) entry which is preliminary data.</text>
</comment>
<accession>A0ACC2GSX7</accession>
<sequence length="106" mass="11653">MLSVQKDNAMIRQVYDLLHLVWKTYHFSPKSMRKLKAIGEDLGVDALVPGGVKGTRWLPHVSRALETFLRPGQNDHQGQFTGSGSSANADVAGRATKASEFPQGIY</sequence>
<evidence type="ECO:0000313" key="2">
    <source>
        <dbReference type="Proteomes" id="UP001157502"/>
    </source>
</evidence>
<keyword evidence="2" id="KW-1185">Reference proteome</keyword>
<reference evidence="1" key="1">
    <citation type="submission" date="2021-05" db="EMBL/GenBank/DDBJ databases">
        <authorList>
            <person name="Pan Q."/>
            <person name="Jouanno E."/>
            <person name="Zahm M."/>
            <person name="Klopp C."/>
            <person name="Cabau C."/>
            <person name="Louis A."/>
            <person name="Berthelot C."/>
            <person name="Parey E."/>
            <person name="Roest Crollius H."/>
            <person name="Montfort J."/>
            <person name="Robinson-Rechavi M."/>
            <person name="Bouchez O."/>
            <person name="Lampietro C."/>
            <person name="Lopez Roques C."/>
            <person name="Donnadieu C."/>
            <person name="Postlethwait J."/>
            <person name="Bobe J."/>
            <person name="Dillon D."/>
            <person name="Chandos A."/>
            <person name="von Hippel F."/>
            <person name="Guiguen Y."/>
        </authorList>
    </citation>
    <scope>NUCLEOTIDE SEQUENCE</scope>
    <source>
        <strain evidence="1">YG-Jan2019</strain>
    </source>
</reference>
<proteinExistence type="predicted"/>
<name>A0ACC2GSX7_DALPE</name>
<organism evidence="1 2">
    <name type="scientific">Dallia pectoralis</name>
    <name type="common">Alaska blackfish</name>
    <dbReference type="NCBI Taxonomy" id="75939"/>
    <lineage>
        <taxon>Eukaryota</taxon>
        <taxon>Metazoa</taxon>
        <taxon>Chordata</taxon>
        <taxon>Craniata</taxon>
        <taxon>Vertebrata</taxon>
        <taxon>Euteleostomi</taxon>
        <taxon>Actinopterygii</taxon>
        <taxon>Neopterygii</taxon>
        <taxon>Teleostei</taxon>
        <taxon>Protacanthopterygii</taxon>
        <taxon>Esociformes</taxon>
        <taxon>Umbridae</taxon>
        <taxon>Dallia</taxon>
    </lineage>
</organism>
<dbReference type="EMBL" id="CM055736">
    <property type="protein sequence ID" value="KAJ8006708.1"/>
    <property type="molecule type" value="Genomic_DNA"/>
</dbReference>
<gene>
    <name evidence="1" type="ORF">DPEC_G00110020</name>
</gene>